<dbReference type="AlphaFoldDB" id="A0A382Z9W5"/>
<accession>A0A382Z9W5</accession>
<dbReference type="Gene3D" id="3.40.640.10">
    <property type="entry name" value="Type I PLP-dependent aspartate aminotransferase-like (Major domain)"/>
    <property type="match status" value="1"/>
</dbReference>
<feature type="non-terminal residue" evidence="2">
    <location>
        <position position="109"/>
    </location>
</feature>
<dbReference type="EMBL" id="UINC01182020">
    <property type="protein sequence ID" value="SVD92009.1"/>
    <property type="molecule type" value="Genomic_DNA"/>
</dbReference>
<dbReference type="SUPFAM" id="SSF53383">
    <property type="entry name" value="PLP-dependent transferases"/>
    <property type="match status" value="1"/>
</dbReference>
<reference evidence="2" key="1">
    <citation type="submission" date="2018-05" db="EMBL/GenBank/DDBJ databases">
        <authorList>
            <person name="Lanie J.A."/>
            <person name="Ng W.-L."/>
            <person name="Kazmierczak K.M."/>
            <person name="Andrzejewski T.M."/>
            <person name="Davidsen T.M."/>
            <person name="Wayne K.J."/>
            <person name="Tettelin H."/>
            <person name="Glass J.I."/>
            <person name="Rusch D."/>
            <person name="Podicherti R."/>
            <person name="Tsui H.-C.T."/>
            <person name="Winkler M.E."/>
        </authorList>
    </citation>
    <scope>NUCLEOTIDE SEQUENCE</scope>
</reference>
<feature type="domain" description="Aminotransferase class I/classII large" evidence="1">
    <location>
        <begin position="9"/>
        <end position="94"/>
    </location>
</feature>
<name>A0A382Z9W5_9ZZZZ</name>
<dbReference type="InterPro" id="IPR015424">
    <property type="entry name" value="PyrdxlP-dep_Trfase"/>
</dbReference>
<protein>
    <recommendedName>
        <fullName evidence="1">Aminotransferase class I/classII large domain-containing protein</fullName>
    </recommendedName>
</protein>
<evidence type="ECO:0000259" key="1">
    <source>
        <dbReference type="Pfam" id="PF00155"/>
    </source>
</evidence>
<dbReference type="InterPro" id="IPR015421">
    <property type="entry name" value="PyrdxlP-dep_Trfase_major"/>
</dbReference>
<dbReference type="GO" id="GO:0030170">
    <property type="term" value="F:pyridoxal phosphate binding"/>
    <property type="evidence" value="ECO:0007669"/>
    <property type="project" value="InterPro"/>
</dbReference>
<dbReference type="Pfam" id="PF00155">
    <property type="entry name" value="Aminotran_1_2"/>
    <property type="match status" value="1"/>
</dbReference>
<dbReference type="InterPro" id="IPR004839">
    <property type="entry name" value="Aminotransferase_I/II_large"/>
</dbReference>
<proteinExistence type="predicted"/>
<sequence length="109" mass="12202">MLNNPNLKWMGQNTNHIPSHSYIIDEMVKSIKDEEFHAYAPPLGLEELRERTIEHIGLHDKTAMISDGAVSGLFNICKLLCSNGNELITTDPTWIWPVHFANSAGSNVT</sequence>
<evidence type="ECO:0000313" key="2">
    <source>
        <dbReference type="EMBL" id="SVD92009.1"/>
    </source>
</evidence>
<organism evidence="2">
    <name type="scientific">marine metagenome</name>
    <dbReference type="NCBI Taxonomy" id="408172"/>
    <lineage>
        <taxon>unclassified sequences</taxon>
        <taxon>metagenomes</taxon>
        <taxon>ecological metagenomes</taxon>
    </lineage>
</organism>
<gene>
    <name evidence="2" type="ORF">METZ01_LOCUS444863</name>
</gene>